<proteinExistence type="predicted"/>
<dbReference type="SUPFAM" id="SSF53474">
    <property type="entry name" value="alpha/beta-Hydrolases"/>
    <property type="match status" value="1"/>
</dbReference>
<evidence type="ECO:0000313" key="6">
    <source>
        <dbReference type="EMBL" id="KAK0514146.1"/>
    </source>
</evidence>
<feature type="chain" id="PRO_5041250509" description="1-alkyl-2-acetylglycerophosphocholine esterase" evidence="5">
    <location>
        <begin position="16"/>
        <end position="390"/>
    </location>
</feature>
<keyword evidence="2" id="KW-0378">Hydrolase</keyword>
<name>A0AA39R635_9LECA</name>
<evidence type="ECO:0000256" key="3">
    <source>
        <dbReference type="ARBA" id="ARBA00022963"/>
    </source>
</evidence>
<dbReference type="EMBL" id="JAFEKC020000006">
    <property type="protein sequence ID" value="KAK0514146.1"/>
    <property type="molecule type" value="Genomic_DNA"/>
</dbReference>
<accession>A0AA39R635</accession>
<dbReference type="GO" id="GO:0003847">
    <property type="term" value="F:1-alkyl-2-acetylglycerophosphocholine esterase activity"/>
    <property type="evidence" value="ECO:0007669"/>
    <property type="project" value="UniProtKB-EC"/>
</dbReference>
<feature type="signal peptide" evidence="5">
    <location>
        <begin position="1"/>
        <end position="15"/>
    </location>
</feature>
<dbReference type="EC" id="3.1.1.47" evidence="1"/>
<protein>
    <recommendedName>
        <fullName evidence="1">1-alkyl-2-acetylglycerophosphocholine esterase</fullName>
        <ecNumber evidence="1">3.1.1.47</ecNumber>
    </recommendedName>
</protein>
<evidence type="ECO:0000256" key="4">
    <source>
        <dbReference type="ARBA" id="ARBA00023098"/>
    </source>
</evidence>
<keyword evidence="3" id="KW-0442">Lipid degradation</keyword>
<dbReference type="PANTHER" id="PTHR10272:SF14">
    <property type="entry name" value="PAF ACETYLHYDROLASE FAMILY PROTEIN"/>
    <property type="match status" value="1"/>
</dbReference>
<dbReference type="PANTHER" id="PTHR10272">
    <property type="entry name" value="PLATELET-ACTIVATING FACTOR ACETYLHYDROLASE"/>
    <property type="match status" value="1"/>
</dbReference>
<dbReference type="Pfam" id="PF03403">
    <property type="entry name" value="PAF-AH_p_II"/>
    <property type="match status" value="2"/>
</dbReference>
<sequence length="390" mass="42940">MKAFIGLLLVPCAIGLTSRPDEPIILPTLNNTNLVGVKNIAMIDENRLDPFTNNTQFRELMVSLFYPIDGAPSQLLVDQQASHYSGKADTVTPYMPPATAANFDALFAEFGVANGTFSQLFTRCQANAPIPKDLSNYPLVMFSPGAVASRFIYTTIAQEIARKGYIVACLDHSYDALVVEFPDGRLIHGIDIDSRDIVELMVQVRAQDVSFVLDELVWSSLLSSYNINVNDTIAFGHSLGGATTAEVMLYDTRIKGGVNLDGKLFGSMEKPDTRLSRPFIQFGRARNGPNEDQDREWKRLSGWKLELHLEEASHTTFSDLPLLAEVIGLRKRLGRKGDELLGKADGVRALEIMVAYVTAFAEYVLTGKNSSLLSDDGGGRFPEVEVLRRG</sequence>
<dbReference type="Proteomes" id="UP001166286">
    <property type="component" value="Unassembled WGS sequence"/>
</dbReference>
<keyword evidence="4" id="KW-0443">Lipid metabolism</keyword>
<dbReference type="Gene3D" id="3.40.50.1820">
    <property type="entry name" value="alpha/beta hydrolase"/>
    <property type="match status" value="1"/>
</dbReference>
<evidence type="ECO:0000256" key="2">
    <source>
        <dbReference type="ARBA" id="ARBA00022801"/>
    </source>
</evidence>
<dbReference type="InterPro" id="IPR029058">
    <property type="entry name" value="AB_hydrolase_fold"/>
</dbReference>
<evidence type="ECO:0000256" key="5">
    <source>
        <dbReference type="SAM" id="SignalP"/>
    </source>
</evidence>
<organism evidence="6 7">
    <name type="scientific">Cladonia borealis</name>
    <dbReference type="NCBI Taxonomy" id="184061"/>
    <lineage>
        <taxon>Eukaryota</taxon>
        <taxon>Fungi</taxon>
        <taxon>Dikarya</taxon>
        <taxon>Ascomycota</taxon>
        <taxon>Pezizomycotina</taxon>
        <taxon>Lecanoromycetes</taxon>
        <taxon>OSLEUM clade</taxon>
        <taxon>Lecanoromycetidae</taxon>
        <taxon>Lecanorales</taxon>
        <taxon>Lecanorineae</taxon>
        <taxon>Cladoniaceae</taxon>
        <taxon>Cladonia</taxon>
    </lineage>
</organism>
<comment type="caution">
    <text evidence="6">The sequence shown here is derived from an EMBL/GenBank/DDBJ whole genome shotgun (WGS) entry which is preliminary data.</text>
</comment>
<gene>
    <name evidence="6" type="ORF">JMJ35_003868</name>
</gene>
<evidence type="ECO:0000256" key="1">
    <source>
        <dbReference type="ARBA" id="ARBA00013201"/>
    </source>
</evidence>
<keyword evidence="5" id="KW-0732">Signal</keyword>
<reference evidence="6" key="1">
    <citation type="submission" date="2023-03" db="EMBL/GenBank/DDBJ databases">
        <title>Complete genome of Cladonia borealis.</title>
        <authorList>
            <person name="Park H."/>
        </authorList>
    </citation>
    <scope>NUCLEOTIDE SEQUENCE</scope>
    <source>
        <strain evidence="6">ANT050790</strain>
    </source>
</reference>
<evidence type="ECO:0000313" key="7">
    <source>
        <dbReference type="Proteomes" id="UP001166286"/>
    </source>
</evidence>
<dbReference type="GO" id="GO:0016042">
    <property type="term" value="P:lipid catabolic process"/>
    <property type="evidence" value="ECO:0007669"/>
    <property type="project" value="UniProtKB-KW"/>
</dbReference>
<keyword evidence="7" id="KW-1185">Reference proteome</keyword>
<dbReference type="AlphaFoldDB" id="A0AA39R635"/>